<dbReference type="NCBIfam" id="NF006830">
    <property type="entry name" value="PRK09355.1"/>
    <property type="match status" value="1"/>
</dbReference>
<comment type="cofactor">
    <cofactor evidence="2 11">
        <name>Mg(2+)</name>
        <dbReference type="ChEBI" id="CHEBI:18420"/>
    </cofactor>
</comment>
<dbReference type="UniPathway" id="UPA00060">
    <property type="reaction ID" value="UER00139"/>
</dbReference>
<reference evidence="13 15" key="2">
    <citation type="submission" date="2019-09" db="EMBL/GenBank/DDBJ databases">
        <title>FDA dAtabase for Regulatory Grade micrObial Sequences (FDA-ARGOS): Supporting development and validation of Infectious Disease Dx tests.</title>
        <authorList>
            <person name="Sciortino C."/>
            <person name="Tallon L."/>
            <person name="Sadzewicz L."/>
            <person name="Vavikolanu K."/>
            <person name="Mehta A."/>
            <person name="Aluvathingal J."/>
            <person name="Nadendla S."/>
            <person name="Nandy P."/>
            <person name="Geyer C."/>
            <person name="Yan Y."/>
            <person name="Sichtig H."/>
        </authorList>
    </citation>
    <scope>NUCLEOTIDE SEQUENCE [LARGE SCALE GENOMIC DNA]</scope>
    <source>
        <strain evidence="13 15">FDAARGOS_636</strain>
    </source>
</reference>
<feature type="binding site" evidence="11">
    <location>
        <position position="195"/>
    </location>
    <ligand>
        <name>substrate</name>
    </ligand>
</feature>
<dbReference type="GO" id="GO:0005524">
    <property type="term" value="F:ATP binding"/>
    <property type="evidence" value="ECO:0007669"/>
    <property type="project" value="UniProtKB-UniRule"/>
</dbReference>
<evidence type="ECO:0000256" key="10">
    <source>
        <dbReference type="ARBA" id="ARBA00022977"/>
    </source>
</evidence>
<dbReference type="GO" id="GO:0000287">
    <property type="term" value="F:magnesium ion binding"/>
    <property type="evidence" value="ECO:0007669"/>
    <property type="project" value="UniProtKB-UniRule"/>
</dbReference>
<dbReference type="Gene3D" id="3.40.1190.20">
    <property type="match status" value="1"/>
</dbReference>
<organism evidence="12 14">
    <name type="scientific">Chryseobacterium gallinarum</name>
    <dbReference type="NCBI Taxonomy" id="1324352"/>
    <lineage>
        <taxon>Bacteria</taxon>
        <taxon>Pseudomonadati</taxon>
        <taxon>Bacteroidota</taxon>
        <taxon>Flavobacteriia</taxon>
        <taxon>Flavobacteriales</taxon>
        <taxon>Weeksellaceae</taxon>
        <taxon>Chryseobacterium group</taxon>
        <taxon>Chryseobacterium</taxon>
    </lineage>
</organism>
<proteinExistence type="inferred from homology"/>
<dbReference type="EC" id="2.7.1.50" evidence="11"/>
<evidence type="ECO:0000256" key="8">
    <source>
        <dbReference type="ARBA" id="ARBA00022840"/>
    </source>
</evidence>
<dbReference type="PIRSF" id="PIRSF000513">
    <property type="entry name" value="Thz_kinase"/>
    <property type="match status" value="1"/>
</dbReference>
<keyword evidence="8 11" id="KW-0067">ATP-binding</keyword>
<evidence type="ECO:0000256" key="7">
    <source>
        <dbReference type="ARBA" id="ARBA00022777"/>
    </source>
</evidence>
<dbReference type="NCBIfam" id="TIGR00694">
    <property type="entry name" value="thiM"/>
    <property type="match status" value="1"/>
</dbReference>
<evidence type="ECO:0000313" key="13">
    <source>
        <dbReference type="EMBL" id="QIY92717.1"/>
    </source>
</evidence>
<evidence type="ECO:0000256" key="4">
    <source>
        <dbReference type="ARBA" id="ARBA00022679"/>
    </source>
</evidence>
<dbReference type="CDD" id="cd01170">
    <property type="entry name" value="THZ_kinase"/>
    <property type="match status" value="1"/>
</dbReference>
<keyword evidence="15" id="KW-1185">Reference proteome</keyword>
<gene>
    <name evidence="11 13" type="primary">thiM</name>
    <name evidence="13" type="ORF">FOB44_09535</name>
    <name evidence="12" type="ORF">OK18_12515</name>
</gene>
<evidence type="ECO:0000256" key="5">
    <source>
        <dbReference type="ARBA" id="ARBA00022723"/>
    </source>
</evidence>
<evidence type="ECO:0000256" key="3">
    <source>
        <dbReference type="ARBA" id="ARBA00004868"/>
    </source>
</evidence>
<dbReference type="HAMAP" id="MF_00228">
    <property type="entry name" value="Thz_kinase"/>
    <property type="match status" value="1"/>
</dbReference>
<keyword evidence="9 11" id="KW-0460">Magnesium</keyword>
<dbReference type="STRING" id="1324352.OK18_12515"/>
<dbReference type="AlphaFoldDB" id="A0A0G3MAI1"/>
<evidence type="ECO:0000256" key="6">
    <source>
        <dbReference type="ARBA" id="ARBA00022741"/>
    </source>
</evidence>
<dbReference type="GO" id="GO:0009229">
    <property type="term" value="P:thiamine diphosphate biosynthetic process"/>
    <property type="evidence" value="ECO:0007669"/>
    <property type="project" value="UniProtKB-UniRule"/>
</dbReference>
<reference evidence="12 14" key="1">
    <citation type="submission" date="2014-11" db="EMBL/GenBank/DDBJ databases">
        <authorList>
            <person name="Park G.-S."/>
            <person name="Hong S.-J."/>
            <person name="Jung B.K."/>
            <person name="Khan A.R."/>
            <person name="Kwak Y."/>
            <person name="Shin J.-H."/>
        </authorList>
    </citation>
    <scope>NUCLEOTIDE SEQUENCE [LARGE SCALE GENOMIC DNA]</scope>
    <source>
        <strain evidence="12 14">DSM 27622</strain>
    </source>
</reference>
<dbReference type="GO" id="GO:0004417">
    <property type="term" value="F:hydroxyethylthiazole kinase activity"/>
    <property type="evidence" value="ECO:0007669"/>
    <property type="project" value="UniProtKB-UniRule"/>
</dbReference>
<evidence type="ECO:0000313" key="12">
    <source>
        <dbReference type="EMBL" id="AKK74923.1"/>
    </source>
</evidence>
<dbReference type="OrthoDB" id="9778146at2"/>
<dbReference type="PATRIC" id="fig|1324352.5.peg.2603"/>
<accession>A0A0G3MAI1</accession>
<dbReference type="Proteomes" id="UP000501570">
    <property type="component" value="Chromosome"/>
</dbReference>
<comment type="pathway">
    <text evidence="3 11">Cofactor biosynthesis; thiamine diphosphate biosynthesis; 4-methyl-5-(2-phosphoethyl)-thiazole from 5-(2-hydroxyethyl)-4-methylthiazole: step 1/1.</text>
</comment>
<keyword evidence="5 11" id="KW-0479">Metal-binding</keyword>
<evidence type="ECO:0000256" key="2">
    <source>
        <dbReference type="ARBA" id="ARBA00001946"/>
    </source>
</evidence>
<comment type="catalytic activity">
    <reaction evidence="1 11">
        <text>5-(2-hydroxyethyl)-4-methylthiazole + ATP = 4-methyl-5-(2-phosphooxyethyl)-thiazole + ADP + H(+)</text>
        <dbReference type="Rhea" id="RHEA:24212"/>
        <dbReference type="ChEBI" id="CHEBI:15378"/>
        <dbReference type="ChEBI" id="CHEBI:17957"/>
        <dbReference type="ChEBI" id="CHEBI:30616"/>
        <dbReference type="ChEBI" id="CHEBI:58296"/>
        <dbReference type="ChEBI" id="CHEBI:456216"/>
        <dbReference type="EC" id="2.7.1.50"/>
    </reaction>
</comment>
<sequence>MTMEKTLWQQVQLVKQKSPLVHNITNFVVMNNTANALLAVGASPVMAHARSEIREMAHIAHSVVINIGTLDEYWAESMLIAAEAAHTMQKPWVLDPVGAGATSFRDQTLQRLLQYRPAVIRGNASEIIALANINTTVTKGVDSTAQSNEAIDAGQILAGRYNTIVCISGETDIILNSKDQFFIRNGHPLMTKVTGLGCSATALIGAFTGVAEDKTLAVASAMSLLGIAGELAAKESPGPGSLQMLLIDKLYNITEEEFTAHLKIEQK</sequence>
<keyword evidence="10 11" id="KW-0784">Thiamine biosynthesis</keyword>
<evidence type="ECO:0000256" key="11">
    <source>
        <dbReference type="HAMAP-Rule" id="MF_00228"/>
    </source>
</evidence>
<dbReference type="PRINTS" id="PR01099">
    <property type="entry name" value="HYETHTZKNASE"/>
</dbReference>
<feature type="binding site" evidence="11">
    <location>
        <position position="121"/>
    </location>
    <ligand>
        <name>ATP</name>
        <dbReference type="ChEBI" id="CHEBI:30616"/>
    </ligand>
</feature>
<dbReference type="Proteomes" id="UP000035213">
    <property type="component" value="Chromosome"/>
</dbReference>
<dbReference type="KEGG" id="cgn:OK18_12515"/>
<keyword evidence="7 11" id="KW-0418">Kinase</keyword>
<protein>
    <recommendedName>
        <fullName evidence="11">Hydroxyethylthiazole kinase</fullName>
        <ecNumber evidence="11">2.7.1.50</ecNumber>
    </recommendedName>
    <alternativeName>
        <fullName evidence="11">4-methyl-5-beta-hydroxyethylthiazole kinase</fullName>
        <shortName evidence="11">TH kinase</shortName>
        <shortName evidence="11">Thz kinase</shortName>
    </alternativeName>
</protein>
<dbReference type="EMBL" id="CP050995">
    <property type="protein sequence ID" value="QIY92717.1"/>
    <property type="molecule type" value="Genomic_DNA"/>
</dbReference>
<feature type="binding site" evidence="11">
    <location>
        <position position="168"/>
    </location>
    <ligand>
        <name>ATP</name>
        <dbReference type="ChEBI" id="CHEBI:30616"/>
    </ligand>
</feature>
<dbReference type="Pfam" id="PF02110">
    <property type="entry name" value="HK"/>
    <property type="match status" value="1"/>
</dbReference>
<dbReference type="EMBL" id="CP009928">
    <property type="protein sequence ID" value="AKK74923.1"/>
    <property type="molecule type" value="Genomic_DNA"/>
</dbReference>
<dbReference type="GO" id="GO:0009228">
    <property type="term" value="P:thiamine biosynthetic process"/>
    <property type="evidence" value="ECO:0007669"/>
    <property type="project" value="UniProtKB-KW"/>
</dbReference>
<keyword evidence="4 11" id="KW-0808">Transferase</keyword>
<keyword evidence="6 11" id="KW-0547">Nucleotide-binding</keyword>
<dbReference type="InterPro" id="IPR029056">
    <property type="entry name" value="Ribokinase-like"/>
</dbReference>
<evidence type="ECO:0000256" key="9">
    <source>
        <dbReference type="ARBA" id="ARBA00022842"/>
    </source>
</evidence>
<evidence type="ECO:0000256" key="1">
    <source>
        <dbReference type="ARBA" id="ARBA00001771"/>
    </source>
</evidence>
<evidence type="ECO:0000313" key="14">
    <source>
        <dbReference type="Proteomes" id="UP000035213"/>
    </source>
</evidence>
<name>A0A0G3MAI1_CHRGL</name>
<dbReference type="InterPro" id="IPR000417">
    <property type="entry name" value="Hyethyz_kinase"/>
</dbReference>
<feature type="binding site" evidence="11">
    <location>
        <position position="46"/>
    </location>
    <ligand>
        <name>substrate</name>
    </ligand>
</feature>
<comment type="function">
    <text evidence="11">Catalyzes the phosphorylation of the hydroxyl group of 4-methyl-5-beta-hydroxyethylthiazole (THZ).</text>
</comment>
<evidence type="ECO:0000313" key="15">
    <source>
        <dbReference type="Proteomes" id="UP000501570"/>
    </source>
</evidence>
<dbReference type="SUPFAM" id="SSF53613">
    <property type="entry name" value="Ribokinase-like"/>
    <property type="match status" value="1"/>
</dbReference>
<comment type="similarity">
    <text evidence="11">Belongs to the Thz kinase family.</text>
</comment>